<dbReference type="FunFam" id="3.30.160.60:FF:002716">
    <property type="entry name" value="Zinc finger protein 212"/>
    <property type="match status" value="1"/>
</dbReference>
<dbReference type="SUPFAM" id="SSF57667">
    <property type="entry name" value="beta-beta-alpha zinc fingers"/>
    <property type="match status" value="2"/>
</dbReference>
<dbReference type="RefSeq" id="XP_001342850.3">
    <property type="nucleotide sequence ID" value="XM_001342814.7"/>
</dbReference>
<reference evidence="17" key="3">
    <citation type="submission" date="2023-09" db="UniProtKB">
        <authorList>
            <consortium name="RefSeq"/>
        </authorList>
    </citation>
    <scope>IDENTIFICATION</scope>
    <source>
        <strain evidence="17">Tuebingen</strain>
    </source>
</reference>
<dbReference type="InterPro" id="IPR013087">
    <property type="entry name" value="Znf_C2H2_type"/>
</dbReference>
<feature type="region of interest" description="Disordered" evidence="13">
    <location>
        <begin position="73"/>
        <end position="92"/>
    </location>
</feature>
<dbReference type="FunFam" id="3.30.160.60:FF:000624">
    <property type="entry name" value="zinc finger protein 697"/>
    <property type="match status" value="1"/>
</dbReference>
<dbReference type="GeneTree" id="ENSGT01150000286934"/>
<dbReference type="eggNOG" id="KOG1721">
    <property type="taxonomic scope" value="Eukaryota"/>
</dbReference>
<feature type="region of interest" description="Disordered" evidence="13">
    <location>
        <begin position="113"/>
        <end position="132"/>
    </location>
</feature>
<evidence type="ECO:0000256" key="6">
    <source>
        <dbReference type="ARBA" id="ARBA00022833"/>
    </source>
</evidence>
<sequence>MNVMNTADFQTQLTSILEMLAKSAVVEISKLFEENSLLLRLEISRCTNENESLKKKCHFLESELQSARKTAAKMNGTEAPFSRTGLTGSARRPSIDNAFSKEWCMNLWRHEESNAGEQEESHQDSSGMAEDPVSLLDDEEDEEPDMIMIKEETFDDCSGKNKPDEDEMSSLAGPAMPSDGRSQNCEDYITYTVPSDEQARPNVQQPQPEEESLHGTISTHGHNTAEQNFPSTHNPTSFSEEKRFECVFCQRTFNKLTYLKAHMRTHSGEKPFVCTVCGKRFAQKTYLRIHQRTHSGERPYSCMECGKSFAQKSSLNVHLRSHTGEKPYSCSECGKSYAYKQGFNTHQCFS</sequence>
<dbReference type="Bgee" id="ENSDARG00000089883">
    <property type="expression patterns" value="Expressed in retina and 8 other cell types or tissues"/>
</dbReference>
<feature type="domain" description="C2H2-type" evidence="14">
    <location>
        <begin position="300"/>
        <end position="327"/>
    </location>
</feature>
<evidence type="ECO:0000256" key="1">
    <source>
        <dbReference type="ARBA" id="ARBA00004123"/>
    </source>
</evidence>
<dbReference type="GO" id="GO:0000978">
    <property type="term" value="F:RNA polymerase II cis-regulatory region sequence-specific DNA binding"/>
    <property type="evidence" value="ECO:0000318"/>
    <property type="project" value="GO_Central"/>
</dbReference>
<evidence type="ECO:0000256" key="10">
    <source>
        <dbReference type="ARBA" id="ARBA00023242"/>
    </source>
</evidence>
<evidence type="ECO:0000256" key="5">
    <source>
        <dbReference type="ARBA" id="ARBA00022771"/>
    </source>
</evidence>
<evidence type="ECO:0000256" key="8">
    <source>
        <dbReference type="ARBA" id="ARBA00023125"/>
    </source>
</evidence>
<accession>E7EY17</accession>
<dbReference type="PANTHER" id="PTHR23235">
    <property type="entry name" value="KRUEPPEL-LIKE TRANSCRIPTION FACTOR"/>
    <property type="match status" value="1"/>
</dbReference>
<evidence type="ECO:0000256" key="7">
    <source>
        <dbReference type="ARBA" id="ARBA00023015"/>
    </source>
</evidence>
<dbReference type="InterPro" id="IPR036236">
    <property type="entry name" value="Znf_C2H2_sf"/>
</dbReference>
<feature type="coiled-coil region" evidence="12">
    <location>
        <begin position="43"/>
        <end position="70"/>
    </location>
</feature>
<evidence type="ECO:0000256" key="12">
    <source>
        <dbReference type="SAM" id="Coils"/>
    </source>
</evidence>
<keyword evidence="12" id="KW-0175">Coiled coil</keyword>
<keyword evidence="9" id="KW-0804">Transcription</keyword>
<protein>
    <submittedName>
        <fullName evidence="15 17">Si:dkey-210j14.3</fullName>
    </submittedName>
    <submittedName>
        <fullName evidence="17">Zinc finger protein 382-like isoform X1</fullName>
    </submittedName>
</protein>
<dbReference type="GO" id="GO:0000981">
    <property type="term" value="F:DNA-binding transcription factor activity, RNA polymerase II-specific"/>
    <property type="evidence" value="ECO:0000318"/>
    <property type="project" value="GO_Central"/>
</dbReference>
<evidence type="ECO:0000313" key="18">
    <source>
        <dbReference type="ZFIN" id="ZDB-GENE-131121-88"/>
    </source>
</evidence>
<keyword evidence="16" id="KW-1185">Reference proteome</keyword>
<dbReference type="GO" id="GO:0005634">
    <property type="term" value="C:nucleus"/>
    <property type="evidence" value="ECO:0007669"/>
    <property type="project" value="UniProtKB-SubCell"/>
</dbReference>
<dbReference type="AlphaFoldDB" id="E7EY17"/>
<feature type="region of interest" description="Disordered" evidence="13">
    <location>
        <begin position="151"/>
        <end position="220"/>
    </location>
</feature>
<reference evidence="15" key="1">
    <citation type="submission" date="2011-04" db="UniProtKB">
        <authorList>
            <consortium name="Ensembl"/>
        </authorList>
    </citation>
    <scope>IDENTIFICATION</scope>
    <source>
        <strain evidence="15">Tuebingen</strain>
    </source>
</reference>
<organism evidence="15">
    <name type="scientific">Danio rerio</name>
    <name type="common">Zebrafish</name>
    <name type="synonym">Brachydanio rerio</name>
    <dbReference type="NCBI Taxonomy" id="7955"/>
    <lineage>
        <taxon>Eukaryota</taxon>
        <taxon>Metazoa</taxon>
        <taxon>Chordata</taxon>
        <taxon>Craniata</taxon>
        <taxon>Vertebrata</taxon>
        <taxon>Euteleostomi</taxon>
        <taxon>Actinopterygii</taxon>
        <taxon>Neopterygii</taxon>
        <taxon>Teleostei</taxon>
        <taxon>Ostariophysi</taxon>
        <taxon>Cypriniformes</taxon>
        <taxon>Danionidae</taxon>
        <taxon>Danioninae</taxon>
        <taxon>Danio</taxon>
    </lineage>
</organism>
<keyword evidence="7" id="KW-0805">Transcription regulation</keyword>
<accession>A0A8M1Q236</accession>
<evidence type="ECO:0000259" key="14">
    <source>
        <dbReference type="PROSITE" id="PS50157"/>
    </source>
</evidence>
<keyword evidence="3" id="KW-0479">Metal-binding</keyword>
<evidence type="ECO:0000256" key="9">
    <source>
        <dbReference type="ARBA" id="ARBA00023163"/>
    </source>
</evidence>
<name>E7EY17_DANRE</name>
<dbReference type="PaxDb" id="7955-ENSDARP00000104735"/>
<dbReference type="EMBL" id="AL840631">
    <property type="status" value="NOT_ANNOTATED_CDS"/>
    <property type="molecule type" value="Genomic_DNA"/>
</dbReference>
<dbReference type="SMART" id="SM00355">
    <property type="entry name" value="ZnF_C2H2"/>
    <property type="match status" value="4"/>
</dbReference>
<feature type="compositionally biased region" description="Basic and acidic residues" evidence="13">
    <location>
        <begin position="113"/>
        <end position="123"/>
    </location>
</feature>
<dbReference type="OrthoDB" id="654211at2759"/>
<keyword evidence="5 11" id="KW-0863">Zinc-finger</keyword>
<dbReference type="SMR" id="E7EY17"/>
<proteinExistence type="inferred from homology"/>
<evidence type="ECO:0000256" key="2">
    <source>
        <dbReference type="ARBA" id="ARBA00006991"/>
    </source>
</evidence>
<reference evidence="15 16" key="2">
    <citation type="journal article" date="2013" name="Nature">
        <title>The zebrafish reference genome sequence and its relationship to the human genome.</title>
        <authorList>
            <consortium name="Genome Reference Consortium Zebrafish"/>
            <person name="Howe K."/>
            <person name="Clark M.D."/>
            <person name="Torroja C.F."/>
            <person name="Torrance J."/>
            <person name="Berthelot C."/>
            <person name="Muffato M."/>
            <person name="Collins J.E."/>
            <person name="Humphray S."/>
            <person name="McLaren K."/>
            <person name="Matthews L."/>
            <person name="McLaren S."/>
            <person name="Sealy I."/>
            <person name="Caccamo M."/>
            <person name="Churcher C."/>
            <person name="Scott C."/>
            <person name="Barrett J.C."/>
            <person name="Koch R."/>
            <person name="Rauch G.J."/>
            <person name="White S."/>
            <person name="Chow W."/>
            <person name="Kilian B."/>
            <person name="Quintais L.T."/>
            <person name="Guerra-Assuncao J.A."/>
            <person name="Zhou Y."/>
            <person name="Gu Y."/>
            <person name="Yen J."/>
            <person name="Vogel J.H."/>
            <person name="Eyre T."/>
            <person name="Redmond S."/>
            <person name="Banerjee R."/>
            <person name="Chi J."/>
            <person name="Fu B."/>
            <person name="Langley E."/>
            <person name="Maguire S.F."/>
            <person name="Laird G.K."/>
            <person name="Lloyd D."/>
            <person name="Kenyon E."/>
            <person name="Donaldson S."/>
            <person name="Sehra H."/>
            <person name="Almeida-King J."/>
            <person name="Loveland J."/>
            <person name="Trevanion S."/>
            <person name="Jones M."/>
            <person name="Quail M."/>
            <person name="Willey D."/>
            <person name="Hunt A."/>
            <person name="Burton J."/>
            <person name="Sims S."/>
            <person name="McLay K."/>
            <person name="Plumb B."/>
            <person name="Davis J."/>
            <person name="Clee C."/>
            <person name="Oliver K."/>
            <person name="Clark R."/>
            <person name="Riddle C."/>
            <person name="Elliot D."/>
            <person name="Eliott D."/>
            <person name="Threadgold G."/>
            <person name="Harden G."/>
            <person name="Ware D."/>
            <person name="Begum S."/>
            <person name="Mortimore B."/>
            <person name="Mortimer B."/>
            <person name="Kerry G."/>
            <person name="Heath P."/>
            <person name="Phillimore B."/>
            <person name="Tracey A."/>
            <person name="Corby N."/>
            <person name="Dunn M."/>
            <person name="Johnson C."/>
            <person name="Wood J."/>
            <person name="Clark S."/>
            <person name="Pelan S."/>
            <person name="Griffiths G."/>
            <person name="Smith M."/>
            <person name="Glithero R."/>
            <person name="Howden P."/>
            <person name="Barker N."/>
            <person name="Lloyd C."/>
            <person name="Stevens C."/>
            <person name="Harley J."/>
            <person name="Holt K."/>
            <person name="Panagiotidis G."/>
            <person name="Lovell J."/>
            <person name="Beasley H."/>
            <person name="Henderson C."/>
            <person name="Gordon D."/>
            <person name="Auger K."/>
            <person name="Wright D."/>
            <person name="Collins J."/>
            <person name="Raisen C."/>
            <person name="Dyer L."/>
            <person name="Leung K."/>
            <person name="Robertson L."/>
            <person name="Ambridge K."/>
            <person name="Leongamornlert D."/>
            <person name="McGuire S."/>
            <person name="Gilderthorp R."/>
            <person name="Griffiths C."/>
            <person name="Manthravadi D."/>
            <person name="Nichol S."/>
            <person name="Barker G."/>
            <person name="Whitehead S."/>
            <person name="Kay M."/>
            <person name="Brown J."/>
            <person name="Murnane C."/>
            <person name="Gray E."/>
            <person name="Humphries M."/>
            <person name="Sycamore N."/>
            <person name="Barker D."/>
            <person name="Saunders D."/>
            <person name="Wallis J."/>
            <person name="Babbage A."/>
            <person name="Hammond S."/>
            <person name="Mashreghi-Mohammadi M."/>
            <person name="Barr L."/>
            <person name="Martin S."/>
            <person name="Wray P."/>
            <person name="Ellington A."/>
            <person name="Matthews N."/>
            <person name="Ellwood M."/>
            <person name="Woodmansey R."/>
            <person name="Clark G."/>
            <person name="Cooper J."/>
            <person name="Cooper J."/>
            <person name="Tromans A."/>
            <person name="Grafham D."/>
            <person name="Skuce C."/>
            <person name="Pandian R."/>
            <person name="Andrews R."/>
            <person name="Harrison E."/>
            <person name="Kimberley A."/>
            <person name="Garnett J."/>
            <person name="Fosker N."/>
            <person name="Hall R."/>
            <person name="Garner P."/>
            <person name="Kelly D."/>
            <person name="Bird C."/>
            <person name="Palmer S."/>
            <person name="Gehring I."/>
            <person name="Berger A."/>
            <person name="Dooley C.M."/>
            <person name="Ersan-Urun Z."/>
            <person name="Eser C."/>
            <person name="Geiger H."/>
            <person name="Geisler M."/>
            <person name="Karotki L."/>
            <person name="Kirn A."/>
            <person name="Konantz J."/>
            <person name="Konantz M."/>
            <person name="Oberlander M."/>
            <person name="Rudolph-Geiger S."/>
            <person name="Teucke M."/>
            <person name="Lanz C."/>
            <person name="Raddatz G."/>
            <person name="Osoegawa K."/>
            <person name="Zhu B."/>
            <person name="Rapp A."/>
            <person name="Widaa S."/>
            <person name="Langford C."/>
            <person name="Yang F."/>
            <person name="Schuster S.C."/>
            <person name="Carter N.P."/>
            <person name="Harrow J."/>
            <person name="Ning Z."/>
            <person name="Herrero J."/>
            <person name="Searle S.M."/>
            <person name="Enright A."/>
            <person name="Geisler R."/>
            <person name="Plasterk R.H."/>
            <person name="Lee C."/>
            <person name="Westerfield M."/>
            <person name="de Jong P.J."/>
            <person name="Zon L.I."/>
            <person name="Postlethwait J.H."/>
            <person name="Nusslein-Volhard C."/>
            <person name="Hubbard T.J."/>
            <person name="Roest Crollius H."/>
            <person name="Rogers J."/>
            <person name="Stemple D.L."/>
        </authorList>
    </citation>
    <scope>NUCLEOTIDE SEQUENCE [LARGE SCALE GENOMIC DNA]</scope>
    <source>
        <strain evidence="15 16">Tuebingen</strain>
    </source>
</reference>
<dbReference type="GeneID" id="100003238"/>
<dbReference type="FunFam" id="3.30.160.60:FF:000369">
    <property type="entry name" value="Zinc finger protein 384 like"/>
    <property type="match status" value="1"/>
</dbReference>
<dbReference type="ZFIN" id="ZDB-GENE-131121-88">
    <property type="gene designation" value="si:dkey-210j14.3"/>
</dbReference>
<evidence type="ECO:0000313" key="15">
    <source>
        <dbReference type="Ensembl" id="ENSDARP00000104735"/>
    </source>
</evidence>
<comment type="similarity">
    <text evidence="2">Belongs to the krueppel C2H2-type zinc-finger protein family.</text>
</comment>
<dbReference type="GO" id="GO:0006357">
    <property type="term" value="P:regulation of transcription by RNA polymerase II"/>
    <property type="evidence" value="ECO:0000318"/>
    <property type="project" value="GO_Central"/>
</dbReference>
<dbReference type="GO" id="GO:0008270">
    <property type="term" value="F:zinc ion binding"/>
    <property type="evidence" value="ECO:0007669"/>
    <property type="project" value="UniProtKB-KW"/>
</dbReference>
<dbReference type="OMA" id="MMCDSAN"/>
<gene>
    <name evidence="15 17 18" type="primary">si:dkey-210j14.3</name>
</gene>
<dbReference type="FunFam" id="3.30.160.60:FF:000213">
    <property type="entry name" value="Zinc finger protein 624"/>
    <property type="match status" value="1"/>
</dbReference>
<feature type="domain" description="C2H2-type" evidence="14">
    <location>
        <begin position="244"/>
        <end position="271"/>
    </location>
</feature>
<evidence type="ECO:0000313" key="17">
    <source>
        <dbReference type="RefSeq" id="XP_001342850.3"/>
    </source>
</evidence>
<evidence type="ECO:0000313" key="16">
    <source>
        <dbReference type="Proteomes" id="UP000000437"/>
    </source>
</evidence>
<dbReference type="PROSITE" id="PS00028">
    <property type="entry name" value="ZINC_FINGER_C2H2_1"/>
    <property type="match status" value="3"/>
</dbReference>
<feature type="compositionally biased region" description="Basic and acidic residues" evidence="13">
    <location>
        <begin position="151"/>
        <end position="163"/>
    </location>
</feature>
<dbReference type="PROSITE" id="PS50157">
    <property type="entry name" value="ZINC_FINGER_C2H2_2"/>
    <property type="match status" value="4"/>
</dbReference>
<evidence type="ECO:0000256" key="11">
    <source>
        <dbReference type="PROSITE-ProRule" id="PRU00042"/>
    </source>
</evidence>
<dbReference type="PANTHER" id="PTHR23235:SF152">
    <property type="entry name" value="SI:DKEY-210J14.3"/>
    <property type="match status" value="1"/>
</dbReference>
<keyword evidence="6" id="KW-0862">Zinc</keyword>
<evidence type="ECO:0000256" key="13">
    <source>
        <dbReference type="SAM" id="MobiDB-lite"/>
    </source>
</evidence>
<feature type="domain" description="C2H2-type" evidence="14">
    <location>
        <begin position="328"/>
        <end position="350"/>
    </location>
</feature>
<evidence type="ECO:0000256" key="4">
    <source>
        <dbReference type="ARBA" id="ARBA00022737"/>
    </source>
</evidence>
<dbReference type="PhylomeDB" id="E7EY17"/>
<dbReference type="Ensembl" id="ENSDART00000126180.3">
    <property type="protein sequence ID" value="ENSDARP00000104735.1"/>
    <property type="gene ID" value="ENSDARG00000089883.3"/>
</dbReference>
<dbReference type="Proteomes" id="UP000000437">
    <property type="component" value="Chromosome 3"/>
</dbReference>
<dbReference type="KEGG" id="dre:100003238"/>
<dbReference type="HOGENOM" id="CLU_792162_0_0_1"/>
<dbReference type="Gene3D" id="3.30.160.60">
    <property type="entry name" value="Classic Zinc Finger"/>
    <property type="match status" value="4"/>
</dbReference>
<keyword evidence="4" id="KW-0677">Repeat</keyword>
<evidence type="ECO:0000256" key="3">
    <source>
        <dbReference type="ARBA" id="ARBA00022723"/>
    </source>
</evidence>
<keyword evidence="8" id="KW-0238">DNA-binding</keyword>
<dbReference type="Pfam" id="PF00096">
    <property type="entry name" value="zf-C2H2"/>
    <property type="match status" value="3"/>
</dbReference>
<dbReference type="RefSeq" id="XP_001342850.3">
    <property type="nucleotide sequence ID" value="XM_001342814.6"/>
</dbReference>
<comment type="subcellular location">
    <subcellularLocation>
        <location evidence="1">Nucleus</location>
    </subcellularLocation>
</comment>
<keyword evidence="10" id="KW-0539">Nucleus</keyword>
<feature type="domain" description="C2H2-type" evidence="14">
    <location>
        <begin position="272"/>
        <end position="299"/>
    </location>
</feature>
<dbReference type="AGR" id="ZFIN:ZDB-GENE-131121-88"/>